<accession>A0A8K0V2V1</accession>
<comment type="function">
    <text evidence="4">Trans-acting protein required for termination of DNA replication. Binds to DNA replication terminator sequences (terA to terF) to prevent the passage of replication forks. The termination efficiency will be affected by the affinity of this protein for the terminator sequence.</text>
</comment>
<dbReference type="InterPro" id="IPR008865">
    <property type="entry name" value="DNA_replication_term_site-bd"/>
</dbReference>
<dbReference type="InterPro" id="IPR036384">
    <property type="entry name" value="Tus_sf"/>
</dbReference>
<evidence type="ECO:0000313" key="7">
    <source>
        <dbReference type="Proteomes" id="UP000659047"/>
    </source>
</evidence>
<sequence>MNRYELSKHLTDTFRTLEQALQTLCATLETCRLLAARVFELPPVEKGQEHLALKSITVTQHTGKAAAGMALRHFTQLFIQQQSEKRSSKAAVRLPGALCYEAEALQQQTIREQISQINRLKATLEKIITVESALPAGQRFEWVHRHLPGLITLNAYRQLTLLDGPGTLRFGWANKQIIKNLTRKEVLDMLQKSLDAPRAAPPFSRDAWIAKLNAEYNTIAALPEHARLKIKRPVKVQPIARAWYPASQRQVQHACPSPLITLTLPGGAVPEIGDLPHYDADTIRHRHLPLAQPLTLLIPRLHLWLSPHAS</sequence>
<organism evidence="6 7">
    <name type="scientific">Tenebrionibacter intestinalis</name>
    <dbReference type="NCBI Taxonomy" id="2799638"/>
    <lineage>
        <taxon>Bacteria</taxon>
        <taxon>Pseudomonadati</taxon>
        <taxon>Pseudomonadota</taxon>
        <taxon>Gammaproteobacteria</taxon>
        <taxon>Enterobacterales</taxon>
        <taxon>Enterobacteriaceae</taxon>
        <taxon>Tenebrionibacter/Tenebrionicola group</taxon>
        <taxon>Tenebrionibacter</taxon>
    </lineage>
</organism>
<keyword evidence="1 4" id="KW-0963">Cytoplasm</keyword>
<evidence type="ECO:0000313" key="6">
    <source>
        <dbReference type="EMBL" id="MBK4716469.1"/>
    </source>
</evidence>
<keyword evidence="2 4" id="KW-0235">DNA replication</keyword>
<dbReference type="AlphaFoldDB" id="A0A8K0V2V1"/>
<evidence type="ECO:0000256" key="5">
    <source>
        <dbReference type="NCBIfam" id="TIGR02648"/>
    </source>
</evidence>
<dbReference type="SUPFAM" id="SSF56596">
    <property type="entry name" value="Replication terminator protein (Tus)"/>
    <property type="match status" value="1"/>
</dbReference>
<gene>
    <name evidence="4" type="primary">tus</name>
    <name evidence="6" type="ORF">JJB97_14260</name>
</gene>
<dbReference type="Gene3D" id="3.50.14.10">
    <property type="entry name" value="Replication terminator Tus, domain 1 superfamily/Replication terminator Tus"/>
    <property type="match status" value="1"/>
</dbReference>
<dbReference type="GO" id="GO:0005737">
    <property type="term" value="C:cytoplasm"/>
    <property type="evidence" value="ECO:0007669"/>
    <property type="project" value="UniProtKB-SubCell"/>
</dbReference>
<evidence type="ECO:0000256" key="2">
    <source>
        <dbReference type="ARBA" id="ARBA00022705"/>
    </source>
</evidence>
<dbReference type="EMBL" id="JAEPBH010000040">
    <property type="protein sequence ID" value="MBK4716469.1"/>
    <property type="molecule type" value="Genomic_DNA"/>
</dbReference>
<comment type="similarity">
    <text evidence="4">Belongs to the Tus family.</text>
</comment>
<dbReference type="Pfam" id="PF05472">
    <property type="entry name" value="Ter"/>
    <property type="match status" value="1"/>
</dbReference>
<protein>
    <recommendedName>
        <fullName evidence="4 5">DNA replication terminus site-binding protein</fullName>
        <shortName evidence="4">Ter-binding protein</shortName>
    </recommendedName>
</protein>
<evidence type="ECO:0000256" key="1">
    <source>
        <dbReference type="ARBA" id="ARBA00022490"/>
    </source>
</evidence>
<dbReference type="GO" id="GO:0006274">
    <property type="term" value="P:DNA replication termination"/>
    <property type="evidence" value="ECO:0007669"/>
    <property type="project" value="UniProtKB-UniRule"/>
</dbReference>
<dbReference type="GO" id="GO:0003677">
    <property type="term" value="F:DNA binding"/>
    <property type="evidence" value="ECO:0007669"/>
    <property type="project" value="UniProtKB-UniRule"/>
</dbReference>
<keyword evidence="3 4" id="KW-0238">DNA-binding</keyword>
<dbReference type="Proteomes" id="UP000659047">
    <property type="component" value="Unassembled WGS sequence"/>
</dbReference>
<dbReference type="RefSeq" id="WP_238714679.1">
    <property type="nucleotide sequence ID" value="NZ_JAEPBH010000040.1"/>
</dbReference>
<evidence type="ECO:0000256" key="4">
    <source>
        <dbReference type="HAMAP-Rule" id="MF_00483"/>
    </source>
</evidence>
<comment type="subcellular location">
    <subcellularLocation>
        <location evidence="4">Cytoplasm</location>
    </subcellularLocation>
</comment>
<dbReference type="HAMAP" id="MF_00483">
    <property type="entry name" value="Rep_term_Tus"/>
    <property type="match status" value="1"/>
</dbReference>
<evidence type="ECO:0000256" key="3">
    <source>
        <dbReference type="ARBA" id="ARBA00023125"/>
    </source>
</evidence>
<dbReference type="Gene3D" id="3.30.54.10">
    <property type="match status" value="1"/>
</dbReference>
<dbReference type="NCBIfam" id="TIGR02648">
    <property type="entry name" value="rep_term_tus"/>
    <property type="match status" value="1"/>
</dbReference>
<proteinExistence type="inferred from homology"/>
<name>A0A8K0V2V1_9ENTR</name>
<keyword evidence="7" id="KW-1185">Reference proteome</keyword>
<dbReference type="InterPro" id="IPR036381">
    <property type="entry name" value="Tus_dom1"/>
</dbReference>
<reference evidence="6" key="1">
    <citation type="submission" date="2021-01" db="EMBL/GenBank/DDBJ databases">
        <title>Intestinitalea alba gen. nov., sp. nov., a novel genus of the family Enterobacteriaceae, isolated from the gut of the plastic-eating mealworm Tenebrio molitor L.</title>
        <authorList>
            <person name="Yang Y."/>
        </authorList>
    </citation>
    <scope>NUCLEOTIDE SEQUENCE</scope>
    <source>
        <strain evidence="6">BIT-L3</strain>
    </source>
</reference>
<comment type="caution">
    <text evidence="6">The sequence shown here is derived from an EMBL/GenBank/DDBJ whole genome shotgun (WGS) entry which is preliminary data.</text>
</comment>